<dbReference type="Proteomes" id="UP000095287">
    <property type="component" value="Unplaced"/>
</dbReference>
<reference evidence="3" key="1">
    <citation type="submission" date="2016-11" db="UniProtKB">
        <authorList>
            <consortium name="WormBaseParasite"/>
        </authorList>
    </citation>
    <scope>IDENTIFICATION</scope>
</reference>
<dbReference type="PROSITE" id="PS50011">
    <property type="entry name" value="PROTEIN_KINASE_DOM"/>
    <property type="match status" value="1"/>
</dbReference>
<sequence>MGTPYLGKACLKNHNRGADAVLSVCSVANPLALQTQAAADRFVAKVILRYKHGRNVCHNGDNAVNFYEFFLTPTISLKLAQRYTNICLMSSNSRGMIFSATDTAKNAPVAIKFLNRTFDSAELAKHTYREISLLLKANHKNIVKMVNLISPEICTGEKVDSFNVYIVLEKVSH</sequence>
<dbReference type="Gene3D" id="3.30.200.20">
    <property type="entry name" value="Phosphorylase Kinase, domain 1"/>
    <property type="match status" value="1"/>
</dbReference>
<dbReference type="GO" id="GO:0004672">
    <property type="term" value="F:protein kinase activity"/>
    <property type="evidence" value="ECO:0007669"/>
    <property type="project" value="InterPro"/>
</dbReference>
<organism evidence="2 3">
    <name type="scientific">Steinernema glaseri</name>
    <dbReference type="NCBI Taxonomy" id="37863"/>
    <lineage>
        <taxon>Eukaryota</taxon>
        <taxon>Metazoa</taxon>
        <taxon>Ecdysozoa</taxon>
        <taxon>Nematoda</taxon>
        <taxon>Chromadorea</taxon>
        <taxon>Rhabditida</taxon>
        <taxon>Tylenchina</taxon>
        <taxon>Panagrolaimomorpha</taxon>
        <taxon>Strongyloidoidea</taxon>
        <taxon>Steinernematidae</taxon>
        <taxon>Steinernema</taxon>
    </lineage>
</organism>
<feature type="domain" description="Protein kinase" evidence="1">
    <location>
        <begin position="83"/>
        <end position="173"/>
    </location>
</feature>
<protein>
    <submittedName>
        <fullName evidence="3">Protein kinase domain-containing protein</fullName>
    </submittedName>
</protein>
<dbReference type="AlphaFoldDB" id="A0A1I8A216"/>
<dbReference type="InterPro" id="IPR000719">
    <property type="entry name" value="Prot_kinase_dom"/>
</dbReference>
<evidence type="ECO:0000313" key="2">
    <source>
        <dbReference type="Proteomes" id="UP000095287"/>
    </source>
</evidence>
<evidence type="ECO:0000259" key="1">
    <source>
        <dbReference type="PROSITE" id="PS50011"/>
    </source>
</evidence>
<name>A0A1I8A216_9BILA</name>
<accession>A0A1I8A216</accession>
<dbReference type="SUPFAM" id="SSF56112">
    <property type="entry name" value="Protein kinase-like (PK-like)"/>
    <property type="match status" value="1"/>
</dbReference>
<dbReference type="InterPro" id="IPR011009">
    <property type="entry name" value="Kinase-like_dom_sf"/>
</dbReference>
<keyword evidence="2" id="KW-1185">Reference proteome</keyword>
<proteinExistence type="predicted"/>
<dbReference type="GO" id="GO:0005524">
    <property type="term" value="F:ATP binding"/>
    <property type="evidence" value="ECO:0007669"/>
    <property type="project" value="InterPro"/>
</dbReference>
<dbReference type="WBParaSite" id="L893_g32092.t1">
    <property type="protein sequence ID" value="L893_g32092.t1"/>
    <property type="gene ID" value="L893_g32092"/>
</dbReference>
<evidence type="ECO:0000313" key="3">
    <source>
        <dbReference type="WBParaSite" id="L893_g32092.t1"/>
    </source>
</evidence>